<keyword evidence="4" id="KW-0808">Transferase</keyword>
<dbReference type="EMBL" id="MGHF01000030">
    <property type="protein sequence ID" value="OGM61951.1"/>
    <property type="molecule type" value="Genomic_DNA"/>
</dbReference>
<feature type="transmembrane region" description="Helical" evidence="8">
    <location>
        <begin position="331"/>
        <end position="349"/>
    </location>
</feature>
<dbReference type="AlphaFoldDB" id="A0A1F8BD26"/>
<evidence type="ECO:0000256" key="3">
    <source>
        <dbReference type="ARBA" id="ARBA00022676"/>
    </source>
</evidence>
<feature type="transmembrane region" description="Helical" evidence="8">
    <location>
        <begin position="305"/>
        <end position="324"/>
    </location>
</feature>
<feature type="transmembrane region" description="Helical" evidence="8">
    <location>
        <begin position="189"/>
        <end position="214"/>
    </location>
</feature>
<feature type="transmembrane region" description="Helical" evidence="8">
    <location>
        <begin position="281"/>
        <end position="299"/>
    </location>
</feature>
<dbReference type="InterPro" id="IPR038731">
    <property type="entry name" value="RgtA/B/C-like"/>
</dbReference>
<evidence type="ECO:0000256" key="6">
    <source>
        <dbReference type="ARBA" id="ARBA00022989"/>
    </source>
</evidence>
<proteinExistence type="predicted"/>
<comment type="subcellular location">
    <subcellularLocation>
        <location evidence="1">Cell membrane</location>
        <topology evidence="1">Multi-pass membrane protein</topology>
    </subcellularLocation>
</comment>
<sequence length="477" mass="55371">MKKIKERRLLDFITLGVILIGGFLVRLYKIDNPVADWHSWRQADTASVTRVYLQEGLNLLYPKYHDVSSIQTGLTNLEGYRMVEFPLFNFFHYLFYNLLPQISFEIWGRLVSIFSSLISAFFLFLLGKRFIGKSGGLLSAFFYLFIPYNVYFTRVILPEPLSVSLGVAAVWFFVVYIDKEKLSSLFASGFLFALSILVKPYSVFYAIPLVLLVFNKYKNIQGIVKGKWPLIYLDIVLVPFFLWRAWINQFPQGIPHFTWVFNGDHIRFRPAFWRWIFGERLGILILGGSGVALFVEGLIKSKNFLKLFFLGNIIYLTIIATANIRHDYYQIFIIPAIALILAQGFLSYWENKKSYLSKFIAVFLVFIMFILGLDRIKEFYKINHPEIIEAGRVLDRLAPEGSKVIAPYNGDTAFLYQTKRWGWPVVDSSIPELIEKGAEFLVSVNFDKDTKEAMKIYKVIEKTDRYVIVDLRMKEGL</sequence>
<feature type="domain" description="Glycosyltransferase RgtA/B/C/D-like" evidence="9">
    <location>
        <begin position="86"/>
        <end position="243"/>
    </location>
</feature>
<evidence type="ECO:0000256" key="1">
    <source>
        <dbReference type="ARBA" id="ARBA00004651"/>
    </source>
</evidence>
<comment type="caution">
    <text evidence="10">The sequence shown here is derived from an EMBL/GenBank/DDBJ whole genome shotgun (WGS) entry which is preliminary data.</text>
</comment>
<dbReference type="GO" id="GO:0009103">
    <property type="term" value="P:lipopolysaccharide biosynthetic process"/>
    <property type="evidence" value="ECO:0007669"/>
    <property type="project" value="UniProtKB-ARBA"/>
</dbReference>
<evidence type="ECO:0000256" key="2">
    <source>
        <dbReference type="ARBA" id="ARBA00022475"/>
    </source>
</evidence>
<reference evidence="10 11" key="1">
    <citation type="journal article" date="2016" name="Nat. Commun.">
        <title>Thousands of microbial genomes shed light on interconnected biogeochemical processes in an aquifer system.</title>
        <authorList>
            <person name="Anantharaman K."/>
            <person name="Brown C.T."/>
            <person name="Hug L.A."/>
            <person name="Sharon I."/>
            <person name="Castelle C.J."/>
            <person name="Probst A.J."/>
            <person name="Thomas B.C."/>
            <person name="Singh A."/>
            <person name="Wilkins M.J."/>
            <person name="Karaoz U."/>
            <person name="Brodie E.L."/>
            <person name="Williams K.H."/>
            <person name="Hubbard S.S."/>
            <person name="Banfield J.F."/>
        </authorList>
    </citation>
    <scope>NUCLEOTIDE SEQUENCE [LARGE SCALE GENOMIC DNA]</scope>
</reference>
<dbReference type="Proteomes" id="UP000177082">
    <property type="component" value="Unassembled WGS sequence"/>
</dbReference>
<name>A0A1F8BD26_9BACT</name>
<feature type="transmembrane region" description="Helical" evidence="8">
    <location>
        <begin position="355"/>
        <end position="373"/>
    </location>
</feature>
<evidence type="ECO:0000256" key="8">
    <source>
        <dbReference type="SAM" id="Phobius"/>
    </source>
</evidence>
<dbReference type="GO" id="GO:0016763">
    <property type="term" value="F:pentosyltransferase activity"/>
    <property type="evidence" value="ECO:0007669"/>
    <property type="project" value="TreeGrafter"/>
</dbReference>
<dbReference type="PANTHER" id="PTHR33908">
    <property type="entry name" value="MANNOSYLTRANSFERASE YKCB-RELATED"/>
    <property type="match status" value="1"/>
</dbReference>
<organism evidence="10 11">
    <name type="scientific">Candidatus Woesebacteria bacterium RIFCSPLOWO2_01_FULL_39_21</name>
    <dbReference type="NCBI Taxonomy" id="1802519"/>
    <lineage>
        <taxon>Bacteria</taxon>
        <taxon>Candidatus Woeseibacteriota</taxon>
    </lineage>
</organism>
<gene>
    <name evidence="10" type="ORF">A2961_02710</name>
</gene>
<evidence type="ECO:0000256" key="5">
    <source>
        <dbReference type="ARBA" id="ARBA00022692"/>
    </source>
</evidence>
<evidence type="ECO:0000313" key="10">
    <source>
        <dbReference type="EMBL" id="OGM61951.1"/>
    </source>
</evidence>
<protein>
    <recommendedName>
        <fullName evidence="9">Glycosyltransferase RgtA/B/C/D-like domain-containing protein</fullName>
    </recommendedName>
</protein>
<accession>A0A1F8BD26</accession>
<keyword evidence="2" id="KW-1003">Cell membrane</keyword>
<dbReference type="PANTHER" id="PTHR33908:SF11">
    <property type="entry name" value="MEMBRANE PROTEIN"/>
    <property type="match status" value="1"/>
</dbReference>
<keyword evidence="7 8" id="KW-0472">Membrane</keyword>
<dbReference type="InterPro" id="IPR050297">
    <property type="entry name" value="LipidA_mod_glycosyltrf_83"/>
</dbReference>
<dbReference type="STRING" id="1802519.A2961_02710"/>
<keyword evidence="6 8" id="KW-1133">Transmembrane helix</keyword>
<feature type="transmembrane region" description="Helical" evidence="8">
    <location>
        <begin position="137"/>
        <end position="154"/>
    </location>
</feature>
<feature type="transmembrane region" description="Helical" evidence="8">
    <location>
        <begin position="9"/>
        <end position="28"/>
    </location>
</feature>
<keyword evidence="3" id="KW-0328">Glycosyltransferase</keyword>
<evidence type="ECO:0000256" key="4">
    <source>
        <dbReference type="ARBA" id="ARBA00022679"/>
    </source>
</evidence>
<dbReference type="Pfam" id="PF13231">
    <property type="entry name" value="PMT_2"/>
    <property type="match status" value="1"/>
</dbReference>
<keyword evidence="5 8" id="KW-0812">Transmembrane</keyword>
<evidence type="ECO:0000259" key="9">
    <source>
        <dbReference type="Pfam" id="PF13231"/>
    </source>
</evidence>
<feature type="transmembrane region" description="Helical" evidence="8">
    <location>
        <begin position="106"/>
        <end position="125"/>
    </location>
</feature>
<evidence type="ECO:0000256" key="7">
    <source>
        <dbReference type="ARBA" id="ARBA00023136"/>
    </source>
</evidence>
<feature type="transmembrane region" description="Helical" evidence="8">
    <location>
        <begin position="226"/>
        <end position="247"/>
    </location>
</feature>
<dbReference type="GO" id="GO:0005886">
    <property type="term" value="C:plasma membrane"/>
    <property type="evidence" value="ECO:0007669"/>
    <property type="project" value="UniProtKB-SubCell"/>
</dbReference>
<evidence type="ECO:0000313" key="11">
    <source>
        <dbReference type="Proteomes" id="UP000177082"/>
    </source>
</evidence>